<keyword evidence="2" id="KW-1185">Reference proteome</keyword>
<dbReference type="EMBL" id="CP111024">
    <property type="protein sequence ID" value="WAR24281.1"/>
    <property type="molecule type" value="Genomic_DNA"/>
</dbReference>
<sequence>MCRKVCGRQQYLLNRIHQKNCQALKENGMVSKMHPTSTAKVREMLPQALHPQLPHRGMPKGQGPCQKLMYRHLGPALNNS</sequence>
<protein>
    <submittedName>
        <fullName evidence="1">Uncharacterized protein</fullName>
    </submittedName>
</protein>
<proteinExistence type="predicted"/>
<accession>A0ABY7FYU4</accession>
<dbReference type="Proteomes" id="UP001164746">
    <property type="component" value="Chromosome 13"/>
</dbReference>
<reference evidence="1" key="1">
    <citation type="submission" date="2022-11" db="EMBL/GenBank/DDBJ databases">
        <title>Centuries of genome instability and evolution in soft-shell clam transmissible cancer (bioRxiv).</title>
        <authorList>
            <person name="Hart S.F.M."/>
            <person name="Yonemitsu M.A."/>
            <person name="Giersch R.M."/>
            <person name="Beal B.F."/>
            <person name="Arriagada G."/>
            <person name="Davis B.W."/>
            <person name="Ostrander E.A."/>
            <person name="Goff S.P."/>
            <person name="Metzger M.J."/>
        </authorList>
    </citation>
    <scope>NUCLEOTIDE SEQUENCE</scope>
    <source>
        <strain evidence="1">MELC-2E11</strain>
        <tissue evidence="1">Siphon/mantle</tissue>
    </source>
</reference>
<gene>
    <name evidence="1" type="ORF">MAR_037950</name>
</gene>
<evidence type="ECO:0000313" key="1">
    <source>
        <dbReference type="EMBL" id="WAR24281.1"/>
    </source>
</evidence>
<organism evidence="1 2">
    <name type="scientific">Mya arenaria</name>
    <name type="common">Soft-shell clam</name>
    <dbReference type="NCBI Taxonomy" id="6604"/>
    <lineage>
        <taxon>Eukaryota</taxon>
        <taxon>Metazoa</taxon>
        <taxon>Spiralia</taxon>
        <taxon>Lophotrochozoa</taxon>
        <taxon>Mollusca</taxon>
        <taxon>Bivalvia</taxon>
        <taxon>Autobranchia</taxon>
        <taxon>Heteroconchia</taxon>
        <taxon>Euheterodonta</taxon>
        <taxon>Imparidentia</taxon>
        <taxon>Neoheterodontei</taxon>
        <taxon>Myida</taxon>
        <taxon>Myoidea</taxon>
        <taxon>Myidae</taxon>
        <taxon>Mya</taxon>
    </lineage>
</organism>
<evidence type="ECO:0000313" key="2">
    <source>
        <dbReference type="Proteomes" id="UP001164746"/>
    </source>
</evidence>
<name>A0ABY7FYU4_MYAAR</name>